<sequence>MQLYFCFKKLLLLHMTTTLQHSNKVSNQESQRQVDFVLELPNEIVPLIMKHFETIELLNLLTVSKQWKDQLVACKSLWFNIVFHGHTPEWNETSIIFNKMRDSIPFIDIAVQLKLVGLSSSEDMTTTIPLLLKPLVCGAYVQLEYLELCGCFIGEQPIDLDKAVDAVSNTLRYLKIMSIFPKPTTLYFENILASCQLLEGFWFDSSVILFPRRHHPTATETVTTAGDIPPPSRIASTLKQLIINVDPIHNEHVERIINLCPNLQRIYMNVIDSHTAVDIILRYYDEYQLEYLNINMYLCLLTNPPCSTWSPFEYIQKNENKNTKSNKQQQSKEGGVGNMSGLRYLALRGFDETTLASLLHRHANTLEELYVYYNNTRSPSHRSSNNIPTTQNVNNDGLLSELRVLSISSSHDPTFMLATLLTRVSPKTLQTLQIGSCNLSNNPNVLSSIKALHSLKCLHLHHSIYAHHGDIMDLLHHFATKSEEYHHHTATTSSDDDDQEQRQQLRSLLLSSTYFQIINDAILQELGKIQTLEEIAIHDAIKVTDQGMDSFCVTLQHYNKHLRSLTLNHVPAAKSTTLRHLLSIPTLETIILRNVNSNIKLQDFPGFIEQGIQIEIYHTSP</sequence>
<evidence type="ECO:0000313" key="4">
    <source>
        <dbReference type="Proteomes" id="UP001209540"/>
    </source>
</evidence>
<gene>
    <name evidence="3" type="ORF">BDA99DRAFT_526480</name>
</gene>
<comment type="caution">
    <text evidence="3">The sequence shown here is derived from an EMBL/GenBank/DDBJ whole genome shotgun (WGS) entry which is preliminary data.</text>
</comment>
<dbReference type="Gene3D" id="3.80.10.10">
    <property type="entry name" value="Ribonuclease Inhibitor"/>
    <property type="match status" value="2"/>
</dbReference>
<keyword evidence="1" id="KW-0732">Signal</keyword>
<feature type="signal peptide" evidence="1">
    <location>
        <begin position="1"/>
        <end position="18"/>
    </location>
</feature>
<evidence type="ECO:0000259" key="2">
    <source>
        <dbReference type="PROSITE" id="PS50181"/>
    </source>
</evidence>
<feature type="chain" id="PRO_5042095009" description="F-box domain-containing protein" evidence="1">
    <location>
        <begin position="19"/>
        <end position="621"/>
    </location>
</feature>
<dbReference type="PROSITE" id="PS50181">
    <property type="entry name" value="FBOX"/>
    <property type="match status" value="1"/>
</dbReference>
<feature type="domain" description="F-box" evidence="2">
    <location>
        <begin position="34"/>
        <end position="81"/>
    </location>
</feature>
<reference evidence="3" key="2">
    <citation type="submission" date="2023-02" db="EMBL/GenBank/DDBJ databases">
        <authorList>
            <consortium name="DOE Joint Genome Institute"/>
            <person name="Mondo S.J."/>
            <person name="Chang Y."/>
            <person name="Wang Y."/>
            <person name="Ahrendt S."/>
            <person name="Andreopoulos W."/>
            <person name="Barry K."/>
            <person name="Beard J."/>
            <person name="Benny G.L."/>
            <person name="Blankenship S."/>
            <person name="Bonito G."/>
            <person name="Cuomo C."/>
            <person name="Desiro A."/>
            <person name="Gervers K.A."/>
            <person name="Hundley H."/>
            <person name="Kuo A."/>
            <person name="LaButti K."/>
            <person name="Lang B.F."/>
            <person name="Lipzen A."/>
            <person name="O'Donnell K."/>
            <person name="Pangilinan J."/>
            <person name="Reynolds N."/>
            <person name="Sandor L."/>
            <person name="Smith M.W."/>
            <person name="Tsang A."/>
            <person name="Grigoriev I.V."/>
            <person name="Stajich J.E."/>
            <person name="Spatafora J.W."/>
        </authorList>
    </citation>
    <scope>NUCLEOTIDE SEQUENCE</scope>
    <source>
        <strain evidence="3">RSA 2281</strain>
    </source>
</reference>
<evidence type="ECO:0000313" key="3">
    <source>
        <dbReference type="EMBL" id="KAI9246912.1"/>
    </source>
</evidence>
<dbReference type="InterPro" id="IPR001810">
    <property type="entry name" value="F-box_dom"/>
</dbReference>
<dbReference type="EMBL" id="JAIXMP010000044">
    <property type="protein sequence ID" value="KAI9246912.1"/>
    <property type="molecule type" value="Genomic_DNA"/>
</dbReference>
<dbReference type="SUPFAM" id="SSF81383">
    <property type="entry name" value="F-box domain"/>
    <property type="match status" value="1"/>
</dbReference>
<dbReference type="SUPFAM" id="SSF52047">
    <property type="entry name" value="RNI-like"/>
    <property type="match status" value="1"/>
</dbReference>
<organism evidence="3 4">
    <name type="scientific">Phascolomyces articulosus</name>
    <dbReference type="NCBI Taxonomy" id="60185"/>
    <lineage>
        <taxon>Eukaryota</taxon>
        <taxon>Fungi</taxon>
        <taxon>Fungi incertae sedis</taxon>
        <taxon>Mucoromycota</taxon>
        <taxon>Mucoromycotina</taxon>
        <taxon>Mucoromycetes</taxon>
        <taxon>Mucorales</taxon>
        <taxon>Lichtheimiaceae</taxon>
        <taxon>Phascolomyces</taxon>
    </lineage>
</organism>
<protein>
    <recommendedName>
        <fullName evidence="2">F-box domain-containing protein</fullName>
    </recommendedName>
</protein>
<dbReference type="InterPro" id="IPR032675">
    <property type="entry name" value="LRR_dom_sf"/>
</dbReference>
<reference evidence="3" key="1">
    <citation type="journal article" date="2022" name="IScience">
        <title>Evolution of zygomycete secretomes and the origins of terrestrial fungal ecologies.</title>
        <authorList>
            <person name="Chang Y."/>
            <person name="Wang Y."/>
            <person name="Mondo S."/>
            <person name="Ahrendt S."/>
            <person name="Andreopoulos W."/>
            <person name="Barry K."/>
            <person name="Beard J."/>
            <person name="Benny G.L."/>
            <person name="Blankenship S."/>
            <person name="Bonito G."/>
            <person name="Cuomo C."/>
            <person name="Desiro A."/>
            <person name="Gervers K.A."/>
            <person name="Hundley H."/>
            <person name="Kuo A."/>
            <person name="LaButti K."/>
            <person name="Lang B.F."/>
            <person name="Lipzen A."/>
            <person name="O'Donnell K."/>
            <person name="Pangilinan J."/>
            <person name="Reynolds N."/>
            <person name="Sandor L."/>
            <person name="Smith M.E."/>
            <person name="Tsang A."/>
            <person name="Grigoriev I.V."/>
            <person name="Stajich J.E."/>
            <person name="Spatafora J.W."/>
        </authorList>
    </citation>
    <scope>NUCLEOTIDE SEQUENCE</scope>
    <source>
        <strain evidence="3">RSA 2281</strain>
    </source>
</reference>
<dbReference type="InterPro" id="IPR036047">
    <property type="entry name" value="F-box-like_dom_sf"/>
</dbReference>
<proteinExistence type="predicted"/>
<evidence type="ECO:0000256" key="1">
    <source>
        <dbReference type="SAM" id="SignalP"/>
    </source>
</evidence>
<dbReference type="SMART" id="SM00256">
    <property type="entry name" value="FBOX"/>
    <property type="match status" value="1"/>
</dbReference>
<dbReference type="Proteomes" id="UP001209540">
    <property type="component" value="Unassembled WGS sequence"/>
</dbReference>
<keyword evidence="4" id="KW-1185">Reference proteome</keyword>
<accession>A0AAD5JNE2</accession>
<name>A0AAD5JNE2_9FUNG</name>
<dbReference type="AlphaFoldDB" id="A0AAD5JNE2"/>
<dbReference type="Gene3D" id="1.20.1280.50">
    <property type="match status" value="1"/>
</dbReference>
<dbReference type="Pfam" id="PF12937">
    <property type="entry name" value="F-box-like"/>
    <property type="match status" value="1"/>
</dbReference>